<dbReference type="FunFam" id="3.30.160.60:FF:004084">
    <property type="match status" value="1"/>
</dbReference>
<dbReference type="FunFam" id="3.30.160.60:FF:001498">
    <property type="entry name" value="Zinc finger protein 404"/>
    <property type="match status" value="1"/>
</dbReference>
<accession>T1GJ21</accession>
<dbReference type="OMA" id="SSTHCGN"/>
<feature type="domain" description="C2H2-type" evidence="12">
    <location>
        <begin position="21"/>
        <end position="48"/>
    </location>
</feature>
<evidence type="ECO:0000313" key="14">
    <source>
        <dbReference type="Proteomes" id="UP000015102"/>
    </source>
</evidence>
<dbReference type="STRING" id="36166.T1GJ21"/>
<dbReference type="GO" id="GO:0010468">
    <property type="term" value="P:regulation of gene expression"/>
    <property type="evidence" value="ECO:0007669"/>
    <property type="project" value="TreeGrafter"/>
</dbReference>
<dbReference type="PANTHER" id="PTHR16515">
    <property type="entry name" value="PR DOMAIN ZINC FINGER PROTEIN"/>
    <property type="match status" value="1"/>
</dbReference>
<feature type="region of interest" description="Disordered" evidence="11">
    <location>
        <begin position="85"/>
        <end position="155"/>
    </location>
</feature>
<dbReference type="SUPFAM" id="SSF57667">
    <property type="entry name" value="beta-beta-alpha zinc fingers"/>
    <property type="match status" value="1"/>
</dbReference>
<dbReference type="AlphaFoldDB" id="T1GJ21"/>
<evidence type="ECO:0000256" key="8">
    <source>
        <dbReference type="ARBA" id="ARBA00023163"/>
    </source>
</evidence>
<keyword evidence="6" id="KW-0805">Transcription regulation</keyword>
<dbReference type="EnsemblMetazoa" id="MESCA003460-RA">
    <property type="protein sequence ID" value="MESCA003460-PA"/>
    <property type="gene ID" value="MESCA003460"/>
</dbReference>
<reference evidence="14" key="1">
    <citation type="submission" date="2013-02" db="EMBL/GenBank/DDBJ databases">
        <authorList>
            <person name="Hughes D."/>
        </authorList>
    </citation>
    <scope>NUCLEOTIDE SEQUENCE</scope>
    <source>
        <strain>Durham</strain>
        <strain evidence="14">NC isolate 2 -- Noor lab</strain>
    </source>
</reference>
<keyword evidence="14" id="KW-1185">Reference proteome</keyword>
<keyword evidence="5" id="KW-0862">Zinc</keyword>
<evidence type="ECO:0000259" key="12">
    <source>
        <dbReference type="PROSITE" id="PS50157"/>
    </source>
</evidence>
<feature type="domain" description="C2H2-type" evidence="12">
    <location>
        <begin position="49"/>
        <end position="77"/>
    </location>
</feature>
<evidence type="ECO:0000313" key="13">
    <source>
        <dbReference type="EnsemblMetazoa" id="MESCA003460-PA"/>
    </source>
</evidence>
<feature type="compositionally biased region" description="Basic and acidic residues" evidence="11">
    <location>
        <begin position="114"/>
        <end position="125"/>
    </location>
</feature>
<dbReference type="Gene3D" id="3.30.160.60">
    <property type="entry name" value="Classic Zinc Finger"/>
    <property type="match status" value="2"/>
</dbReference>
<organism evidence="13 14">
    <name type="scientific">Megaselia scalaris</name>
    <name type="common">Humpbacked fly</name>
    <name type="synonym">Phora scalaris</name>
    <dbReference type="NCBI Taxonomy" id="36166"/>
    <lineage>
        <taxon>Eukaryota</taxon>
        <taxon>Metazoa</taxon>
        <taxon>Ecdysozoa</taxon>
        <taxon>Arthropoda</taxon>
        <taxon>Hexapoda</taxon>
        <taxon>Insecta</taxon>
        <taxon>Pterygota</taxon>
        <taxon>Neoptera</taxon>
        <taxon>Endopterygota</taxon>
        <taxon>Diptera</taxon>
        <taxon>Brachycera</taxon>
        <taxon>Muscomorpha</taxon>
        <taxon>Platypezoidea</taxon>
        <taxon>Phoridae</taxon>
        <taxon>Megaseliini</taxon>
        <taxon>Megaselia</taxon>
    </lineage>
</organism>
<dbReference type="InterPro" id="IPR013087">
    <property type="entry name" value="Znf_C2H2_type"/>
</dbReference>
<feature type="compositionally biased region" description="Basic and acidic residues" evidence="11">
    <location>
        <begin position="141"/>
        <end position="155"/>
    </location>
</feature>
<dbReference type="GO" id="GO:0008270">
    <property type="term" value="F:zinc ion binding"/>
    <property type="evidence" value="ECO:0007669"/>
    <property type="project" value="UniProtKB-KW"/>
</dbReference>
<dbReference type="GO" id="GO:0003677">
    <property type="term" value="F:DNA binding"/>
    <property type="evidence" value="ECO:0007669"/>
    <property type="project" value="UniProtKB-KW"/>
</dbReference>
<evidence type="ECO:0000256" key="3">
    <source>
        <dbReference type="ARBA" id="ARBA00022737"/>
    </source>
</evidence>
<dbReference type="PROSITE" id="PS00028">
    <property type="entry name" value="ZINC_FINGER_C2H2_1"/>
    <property type="match status" value="2"/>
</dbReference>
<feature type="compositionally biased region" description="Polar residues" evidence="11">
    <location>
        <begin position="89"/>
        <end position="105"/>
    </location>
</feature>
<protein>
    <recommendedName>
        <fullName evidence="12">C2H2-type domain-containing protein</fullName>
    </recommendedName>
</protein>
<evidence type="ECO:0000256" key="10">
    <source>
        <dbReference type="PROSITE-ProRule" id="PRU00042"/>
    </source>
</evidence>
<keyword evidence="2" id="KW-0479">Metal-binding</keyword>
<name>T1GJ21_MEGSC</name>
<evidence type="ECO:0000256" key="9">
    <source>
        <dbReference type="ARBA" id="ARBA00023242"/>
    </source>
</evidence>
<dbReference type="SMART" id="SM00355">
    <property type="entry name" value="ZnF_C2H2"/>
    <property type="match status" value="2"/>
</dbReference>
<dbReference type="GO" id="GO:0005634">
    <property type="term" value="C:nucleus"/>
    <property type="evidence" value="ECO:0007669"/>
    <property type="project" value="UniProtKB-SubCell"/>
</dbReference>
<dbReference type="Pfam" id="PF00096">
    <property type="entry name" value="zf-C2H2"/>
    <property type="match status" value="2"/>
</dbReference>
<keyword evidence="7" id="KW-0238">DNA-binding</keyword>
<dbReference type="EMBL" id="CAQQ02391733">
    <property type="status" value="NOT_ANNOTATED_CDS"/>
    <property type="molecule type" value="Genomic_DNA"/>
</dbReference>
<proteinExistence type="predicted"/>
<comment type="subcellular location">
    <subcellularLocation>
        <location evidence="1">Nucleus</location>
    </subcellularLocation>
</comment>
<dbReference type="InterPro" id="IPR050331">
    <property type="entry name" value="Zinc_finger"/>
</dbReference>
<reference evidence="13" key="2">
    <citation type="submission" date="2015-06" db="UniProtKB">
        <authorList>
            <consortium name="EnsemblMetazoa"/>
        </authorList>
    </citation>
    <scope>IDENTIFICATION</scope>
</reference>
<evidence type="ECO:0000256" key="6">
    <source>
        <dbReference type="ARBA" id="ARBA00023015"/>
    </source>
</evidence>
<evidence type="ECO:0000256" key="4">
    <source>
        <dbReference type="ARBA" id="ARBA00022771"/>
    </source>
</evidence>
<evidence type="ECO:0000256" key="1">
    <source>
        <dbReference type="ARBA" id="ARBA00004123"/>
    </source>
</evidence>
<evidence type="ECO:0000256" key="7">
    <source>
        <dbReference type="ARBA" id="ARBA00023125"/>
    </source>
</evidence>
<sequence length="155" mass="18260">MYKTERCLKVHNLVHLEQRPFVCQVCSKSFISNSKLKQHLNIHTGERPYKCNYCARDFTNFPNWLKHTRRRHKVDHKTGELLEKIPSYCSKQKQAKSDTNANANTKPKRKTAKRKEENPPKEKTPLEQQPVKISSPPQHSEIPKTKFELNIKKEI</sequence>
<evidence type="ECO:0000256" key="2">
    <source>
        <dbReference type="ARBA" id="ARBA00022723"/>
    </source>
</evidence>
<keyword evidence="3" id="KW-0677">Repeat</keyword>
<keyword evidence="4 10" id="KW-0863">Zinc-finger</keyword>
<dbReference type="Proteomes" id="UP000015102">
    <property type="component" value="Unassembled WGS sequence"/>
</dbReference>
<dbReference type="PANTHER" id="PTHR16515:SF49">
    <property type="entry name" value="GASTRULA ZINC FINGER PROTEIN XLCGF49.1-LIKE-RELATED"/>
    <property type="match status" value="1"/>
</dbReference>
<evidence type="ECO:0000256" key="11">
    <source>
        <dbReference type="SAM" id="MobiDB-lite"/>
    </source>
</evidence>
<evidence type="ECO:0000256" key="5">
    <source>
        <dbReference type="ARBA" id="ARBA00022833"/>
    </source>
</evidence>
<keyword evidence="9" id="KW-0539">Nucleus</keyword>
<dbReference type="PROSITE" id="PS50157">
    <property type="entry name" value="ZINC_FINGER_C2H2_2"/>
    <property type="match status" value="2"/>
</dbReference>
<dbReference type="HOGENOM" id="CLU_1699903_0_0_1"/>
<dbReference type="InterPro" id="IPR036236">
    <property type="entry name" value="Znf_C2H2_sf"/>
</dbReference>
<keyword evidence="8" id="KW-0804">Transcription</keyword>